<evidence type="ECO:0000259" key="1">
    <source>
        <dbReference type="Pfam" id="PF00144"/>
    </source>
</evidence>
<dbReference type="AlphaFoldDB" id="A0A9X2L8J9"/>
<evidence type="ECO:0000313" key="3">
    <source>
        <dbReference type="Proteomes" id="UP001142610"/>
    </source>
</evidence>
<sequence length="408" mass="46036">MRRLFFILFCALCAAVVGASVYFFRPFSEFSPQEVVSMVDTPDRREAYRMMEKIYPSKNLGRAEQVTTFERDLRELDLTYKWQGEPRDFETFAEERNVQGMMVLKDGRVVYERYLGEAERGSGFTSWSVAKSVTASLIGIALAEGVIDSLDDRAARYAVQYAGTDYGDTSIRHLLMMSSGIDFNEDYEAEGSDIRNLFINTFLFNKDVDGVLKPYERNREPGEDFDYISSNTQVLGAVLRGAYDGRDLGSLFREKLGEPLGISSGTWLTDRQGPAGKVLAYCCLQLTLENYAKLGQLYVQDGVVGETRVLPEGWRDFVRTAPTEDHEAKNEIGSMGYGHHFWLHGADEGAFSMQGYDGQYVHMDPEEGVVIVMASADRSGQRWEHPALFRAIKDQLRDGEEGRRASRG</sequence>
<dbReference type="SUPFAM" id="SSF56601">
    <property type="entry name" value="beta-lactamase/transpeptidase-like"/>
    <property type="match status" value="1"/>
</dbReference>
<gene>
    <name evidence="2" type="ORF">NOG11_02060</name>
</gene>
<dbReference type="Gene3D" id="3.40.710.10">
    <property type="entry name" value="DD-peptidase/beta-lactamase superfamily"/>
    <property type="match status" value="1"/>
</dbReference>
<dbReference type="Proteomes" id="UP001142610">
    <property type="component" value="Unassembled WGS sequence"/>
</dbReference>
<proteinExistence type="predicted"/>
<protein>
    <submittedName>
        <fullName evidence="2">Beta-lactamase family protein</fullName>
    </submittedName>
</protein>
<dbReference type="InterPro" id="IPR050789">
    <property type="entry name" value="Diverse_Enzym_Activities"/>
</dbReference>
<name>A0A9X2L8J9_9PROT</name>
<dbReference type="RefSeq" id="WP_256617968.1">
    <property type="nucleotide sequence ID" value="NZ_JANIBC010000001.1"/>
</dbReference>
<reference evidence="2" key="1">
    <citation type="submission" date="2022-07" db="EMBL/GenBank/DDBJ databases">
        <title>Parvularcula maris sp. nov., an algicidal bacterium isolated from seawater.</title>
        <authorList>
            <person name="Li F."/>
        </authorList>
    </citation>
    <scope>NUCLEOTIDE SEQUENCE</scope>
    <source>
        <strain evidence="2">BGMRC 0090</strain>
    </source>
</reference>
<feature type="domain" description="Beta-lactamase-related" evidence="1">
    <location>
        <begin position="89"/>
        <end position="380"/>
    </location>
</feature>
<comment type="caution">
    <text evidence="2">The sequence shown here is derived from an EMBL/GenBank/DDBJ whole genome shotgun (WGS) entry which is preliminary data.</text>
</comment>
<evidence type="ECO:0000313" key="2">
    <source>
        <dbReference type="EMBL" id="MCQ8184162.1"/>
    </source>
</evidence>
<organism evidence="2 3">
    <name type="scientific">Parvularcula maris</name>
    <dbReference type="NCBI Taxonomy" id="2965077"/>
    <lineage>
        <taxon>Bacteria</taxon>
        <taxon>Pseudomonadati</taxon>
        <taxon>Pseudomonadota</taxon>
        <taxon>Alphaproteobacteria</taxon>
        <taxon>Parvularculales</taxon>
        <taxon>Parvularculaceae</taxon>
        <taxon>Parvularcula</taxon>
    </lineage>
</organism>
<dbReference type="PANTHER" id="PTHR43283">
    <property type="entry name" value="BETA-LACTAMASE-RELATED"/>
    <property type="match status" value="1"/>
</dbReference>
<keyword evidence="3" id="KW-1185">Reference proteome</keyword>
<dbReference type="PANTHER" id="PTHR43283:SF14">
    <property type="entry name" value="BLL8153 PROTEIN"/>
    <property type="match status" value="1"/>
</dbReference>
<dbReference type="InterPro" id="IPR012338">
    <property type="entry name" value="Beta-lactam/transpept-like"/>
</dbReference>
<dbReference type="Pfam" id="PF00144">
    <property type="entry name" value="Beta-lactamase"/>
    <property type="match status" value="1"/>
</dbReference>
<accession>A0A9X2L8J9</accession>
<dbReference type="EMBL" id="JANIBC010000001">
    <property type="protein sequence ID" value="MCQ8184162.1"/>
    <property type="molecule type" value="Genomic_DNA"/>
</dbReference>
<dbReference type="InterPro" id="IPR001466">
    <property type="entry name" value="Beta-lactam-related"/>
</dbReference>